<accession>A0A450SJR2</accession>
<gene>
    <name evidence="2" type="ORF">BECKFM1743A_GA0114220_101191</name>
    <name evidence="4" type="ORF">BECKFM1743B_GA0114221_101332</name>
    <name evidence="3" type="ORF">BECKFM1743C_GA0114222_101371</name>
</gene>
<dbReference type="GO" id="GO:0004792">
    <property type="term" value="F:thiosulfate-cyanide sulfurtransferase activity"/>
    <property type="evidence" value="ECO:0007669"/>
    <property type="project" value="TreeGrafter"/>
</dbReference>
<evidence type="ECO:0000313" key="3">
    <source>
        <dbReference type="EMBL" id="VFJ54280.1"/>
    </source>
</evidence>
<dbReference type="PANTHER" id="PTHR44086:SF10">
    <property type="entry name" value="THIOSULFATE SULFURTRANSFERASE_RHODANESE-LIKE DOMAIN-CONTAINING PROTEIN 3"/>
    <property type="match status" value="1"/>
</dbReference>
<dbReference type="PROSITE" id="PS50206">
    <property type="entry name" value="RHODANESE_3"/>
    <property type="match status" value="1"/>
</dbReference>
<keyword evidence="2" id="KW-0808">Transferase</keyword>
<dbReference type="EMBL" id="CAADEZ010000119">
    <property type="protein sequence ID" value="VFJ53722.1"/>
    <property type="molecule type" value="Genomic_DNA"/>
</dbReference>
<dbReference type="InterPro" id="IPR001763">
    <property type="entry name" value="Rhodanese-like_dom"/>
</dbReference>
<evidence type="ECO:0000313" key="2">
    <source>
        <dbReference type="EMBL" id="VFJ53722.1"/>
    </source>
</evidence>
<reference evidence="2" key="1">
    <citation type="submission" date="2019-02" db="EMBL/GenBank/DDBJ databases">
        <authorList>
            <person name="Gruber-Vodicka R. H."/>
            <person name="Seah K. B. B."/>
        </authorList>
    </citation>
    <scope>NUCLEOTIDE SEQUENCE</scope>
    <source>
        <strain evidence="2">BECK_BZ163</strain>
        <strain evidence="4">BECK_BZ164</strain>
        <strain evidence="3">BECK_BZ165</strain>
    </source>
</reference>
<protein>
    <submittedName>
        <fullName evidence="2">Rhodanese-related sulfurtransferase</fullName>
    </submittedName>
</protein>
<dbReference type="PANTHER" id="PTHR44086">
    <property type="entry name" value="THIOSULFATE SULFURTRANSFERASE RDL2, MITOCHONDRIAL-RELATED"/>
    <property type="match status" value="1"/>
</dbReference>
<organism evidence="2">
    <name type="scientific">Candidatus Kentrum sp. FM</name>
    <dbReference type="NCBI Taxonomy" id="2126340"/>
    <lineage>
        <taxon>Bacteria</taxon>
        <taxon>Pseudomonadati</taxon>
        <taxon>Pseudomonadota</taxon>
        <taxon>Gammaproteobacteria</taxon>
        <taxon>Candidatus Kentrum</taxon>
    </lineage>
</organism>
<dbReference type="SUPFAM" id="SSF52821">
    <property type="entry name" value="Rhodanese/Cell cycle control phosphatase"/>
    <property type="match status" value="1"/>
</dbReference>
<dbReference type="SMART" id="SM00450">
    <property type="entry name" value="RHOD"/>
    <property type="match status" value="1"/>
</dbReference>
<sequence length="165" mass="18718">MTQSQPTQSPATTKFTDLIEQCRESVAEIFPWDLAEKMEQGESPMLLDVREPYEFQAMHMKDSFNVPRGILETAVEWGYEETVPKLVHARDEEIIIICRAGNRSLLAGKTLQSMGYTRVCSLKTGLRGWNDFEQPLVDDAGNEVDLDASDDYFTSRVSKEQLGSY</sequence>
<name>A0A450SJR2_9GAMM</name>
<evidence type="ECO:0000313" key="4">
    <source>
        <dbReference type="EMBL" id="VFK10206.1"/>
    </source>
</evidence>
<dbReference type="Pfam" id="PF00581">
    <property type="entry name" value="Rhodanese"/>
    <property type="match status" value="1"/>
</dbReference>
<dbReference type="EMBL" id="CAADFL010000133">
    <property type="protein sequence ID" value="VFK10206.1"/>
    <property type="molecule type" value="Genomic_DNA"/>
</dbReference>
<dbReference type="AlphaFoldDB" id="A0A450SJR2"/>
<dbReference type="EMBL" id="CAADFA010000137">
    <property type="protein sequence ID" value="VFJ54280.1"/>
    <property type="molecule type" value="Genomic_DNA"/>
</dbReference>
<feature type="domain" description="Rhodanese" evidence="1">
    <location>
        <begin position="40"/>
        <end position="138"/>
    </location>
</feature>
<dbReference type="Gene3D" id="3.40.250.10">
    <property type="entry name" value="Rhodanese-like domain"/>
    <property type="match status" value="1"/>
</dbReference>
<proteinExistence type="predicted"/>
<dbReference type="CDD" id="cd00158">
    <property type="entry name" value="RHOD"/>
    <property type="match status" value="1"/>
</dbReference>
<evidence type="ECO:0000259" key="1">
    <source>
        <dbReference type="PROSITE" id="PS50206"/>
    </source>
</evidence>
<dbReference type="InterPro" id="IPR036873">
    <property type="entry name" value="Rhodanese-like_dom_sf"/>
</dbReference>